<dbReference type="AlphaFoldDB" id="A0A5C3N1J0"/>
<accession>A0A5C3N1J0</accession>
<keyword evidence="2" id="KW-0732">Signal</keyword>
<feature type="compositionally biased region" description="Polar residues" evidence="1">
    <location>
        <begin position="46"/>
        <end position="58"/>
    </location>
</feature>
<keyword evidence="4" id="KW-1185">Reference proteome</keyword>
<feature type="compositionally biased region" description="Low complexity" evidence="1">
    <location>
        <begin position="210"/>
        <end position="226"/>
    </location>
</feature>
<feature type="compositionally biased region" description="Polar residues" evidence="1">
    <location>
        <begin position="163"/>
        <end position="172"/>
    </location>
</feature>
<feature type="region of interest" description="Disordered" evidence="1">
    <location>
        <begin position="156"/>
        <end position="226"/>
    </location>
</feature>
<dbReference type="Proteomes" id="UP000305948">
    <property type="component" value="Unassembled WGS sequence"/>
</dbReference>
<gene>
    <name evidence="3" type="ORF">OE88DRAFT_1553857</name>
</gene>
<evidence type="ECO:0000313" key="4">
    <source>
        <dbReference type="Proteomes" id="UP000305948"/>
    </source>
</evidence>
<feature type="signal peptide" evidence="2">
    <location>
        <begin position="1"/>
        <end position="21"/>
    </location>
</feature>
<protein>
    <submittedName>
        <fullName evidence="3">Uncharacterized protein</fullName>
    </submittedName>
</protein>
<proteinExistence type="predicted"/>
<evidence type="ECO:0000256" key="1">
    <source>
        <dbReference type="SAM" id="MobiDB-lite"/>
    </source>
</evidence>
<feature type="chain" id="PRO_5023013504" evidence="2">
    <location>
        <begin position="22"/>
        <end position="444"/>
    </location>
</feature>
<feature type="compositionally biased region" description="Low complexity" evidence="1">
    <location>
        <begin position="67"/>
        <end position="85"/>
    </location>
</feature>
<name>A0A5C3N1J0_9AGAM</name>
<organism evidence="3 4">
    <name type="scientific">Heliocybe sulcata</name>
    <dbReference type="NCBI Taxonomy" id="5364"/>
    <lineage>
        <taxon>Eukaryota</taxon>
        <taxon>Fungi</taxon>
        <taxon>Dikarya</taxon>
        <taxon>Basidiomycota</taxon>
        <taxon>Agaricomycotina</taxon>
        <taxon>Agaricomycetes</taxon>
        <taxon>Gloeophyllales</taxon>
        <taxon>Gloeophyllaceae</taxon>
        <taxon>Heliocybe</taxon>
    </lineage>
</organism>
<evidence type="ECO:0000256" key="2">
    <source>
        <dbReference type="SAM" id="SignalP"/>
    </source>
</evidence>
<evidence type="ECO:0000313" key="3">
    <source>
        <dbReference type="EMBL" id="TFK51494.1"/>
    </source>
</evidence>
<dbReference type="EMBL" id="ML213511">
    <property type="protein sequence ID" value="TFK51494.1"/>
    <property type="molecule type" value="Genomic_DNA"/>
</dbReference>
<feature type="region of interest" description="Disordered" evidence="1">
    <location>
        <begin position="44"/>
        <end position="134"/>
    </location>
</feature>
<feature type="compositionally biased region" description="Low complexity" evidence="1">
    <location>
        <begin position="123"/>
        <end position="134"/>
    </location>
</feature>
<feature type="compositionally biased region" description="Low complexity" evidence="1">
    <location>
        <begin position="98"/>
        <end position="116"/>
    </location>
</feature>
<sequence>MLSHKFGALVVSVYLALLVGSSPMPQNVADGDVSVLPGATDDPLANVTTGASPVTNGTVIVGGSDGGDTSNDGTTSDDGQSSGGSIPVDNSADGTTDNGGVSSGSTEGTNTNDGTESTGGSGSTDNSGSSTGSCNCVCPSPNDDSTNAALLSANLNAVGDGSTDPNSTSGASDPNLVDANVNVLPAGSTDPTLVDGDSNEGGSDGDTSGDDPSLAGVQLPQAPPQAQAAEVVTVAWEARPTPQAPLLLLQSVAATQHPLPRRRLLTAAPRVGAPTQPHQTIMAHRLPQLRLQPLATAENRLRARLRPTTAPAPLLPHLLPHQPAMIMALRLPPHLLLQQPATAAHSLRPLPQAAPRPRAQSQALATAPIFLPTVHRLTTSALPLPHLRPQHPATVAMGEWMRPRRPAATVAPLLRAVLTQPPTTTLFHLATALHDSEPTAWSMM</sequence>
<reference evidence="3 4" key="1">
    <citation type="journal article" date="2019" name="Nat. Ecol. Evol.">
        <title>Megaphylogeny resolves global patterns of mushroom evolution.</title>
        <authorList>
            <person name="Varga T."/>
            <person name="Krizsan K."/>
            <person name="Foldi C."/>
            <person name="Dima B."/>
            <person name="Sanchez-Garcia M."/>
            <person name="Sanchez-Ramirez S."/>
            <person name="Szollosi G.J."/>
            <person name="Szarkandi J.G."/>
            <person name="Papp V."/>
            <person name="Albert L."/>
            <person name="Andreopoulos W."/>
            <person name="Angelini C."/>
            <person name="Antonin V."/>
            <person name="Barry K.W."/>
            <person name="Bougher N.L."/>
            <person name="Buchanan P."/>
            <person name="Buyck B."/>
            <person name="Bense V."/>
            <person name="Catcheside P."/>
            <person name="Chovatia M."/>
            <person name="Cooper J."/>
            <person name="Damon W."/>
            <person name="Desjardin D."/>
            <person name="Finy P."/>
            <person name="Geml J."/>
            <person name="Haridas S."/>
            <person name="Hughes K."/>
            <person name="Justo A."/>
            <person name="Karasinski D."/>
            <person name="Kautmanova I."/>
            <person name="Kiss B."/>
            <person name="Kocsube S."/>
            <person name="Kotiranta H."/>
            <person name="LaButti K.M."/>
            <person name="Lechner B.E."/>
            <person name="Liimatainen K."/>
            <person name="Lipzen A."/>
            <person name="Lukacs Z."/>
            <person name="Mihaltcheva S."/>
            <person name="Morgado L.N."/>
            <person name="Niskanen T."/>
            <person name="Noordeloos M.E."/>
            <person name="Ohm R.A."/>
            <person name="Ortiz-Santana B."/>
            <person name="Ovrebo C."/>
            <person name="Racz N."/>
            <person name="Riley R."/>
            <person name="Savchenko A."/>
            <person name="Shiryaev A."/>
            <person name="Soop K."/>
            <person name="Spirin V."/>
            <person name="Szebenyi C."/>
            <person name="Tomsovsky M."/>
            <person name="Tulloss R.E."/>
            <person name="Uehling J."/>
            <person name="Grigoriev I.V."/>
            <person name="Vagvolgyi C."/>
            <person name="Papp T."/>
            <person name="Martin F.M."/>
            <person name="Miettinen O."/>
            <person name="Hibbett D.S."/>
            <person name="Nagy L.G."/>
        </authorList>
    </citation>
    <scope>NUCLEOTIDE SEQUENCE [LARGE SCALE GENOMIC DNA]</scope>
    <source>
        <strain evidence="3 4">OMC1185</strain>
    </source>
</reference>